<keyword evidence="2" id="KW-0472">Membrane</keyword>
<accession>A0A5D2AWE2</accession>
<dbReference type="AlphaFoldDB" id="A0A5D2AWE2"/>
<name>A0A5D2AWE2_GOSDA</name>
<keyword evidence="4" id="KW-1185">Reference proteome</keyword>
<keyword evidence="2" id="KW-0812">Transmembrane</keyword>
<feature type="compositionally biased region" description="Basic and acidic residues" evidence="1">
    <location>
        <begin position="12"/>
        <end position="26"/>
    </location>
</feature>
<keyword evidence="2" id="KW-1133">Transmembrane helix</keyword>
<protein>
    <submittedName>
        <fullName evidence="3">Uncharacterized protein</fullName>
    </submittedName>
</protein>
<feature type="region of interest" description="Disordered" evidence="1">
    <location>
        <begin position="1"/>
        <end position="74"/>
    </location>
</feature>
<proteinExistence type="predicted"/>
<dbReference type="EMBL" id="CM017710">
    <property type="protein sequence ID" value="TYG49194.1"/>
    <property type="molecule type" value="Genomic_DNA"/>
</dbReference>
<evidence type="ECO:0000256" key="2">
    <source>
        <dbReference type="SAM" id="Phobius"/>
    </source>
</evidence>
<evidence type="ECO:0000256" key="1">
    <source>
        <dbReference type="SAM" id="MobiDB-lite"/>
    </source>
</evidence>
<gene>
    <name evidence="3" type="ORF">ES288_D10G074700v1</name>
</gene>
<reference evidence="3 4" key="1">
    <citation type="submission" date="2019-06" db="EMBL/GenBank/DDBJ databases">
        <title>WGS assembly of Gossypium darwinii.</title>
        <authorList>
            <person name="Chen Z.J."/>
            <person name="Sreedasyam A."/>
            <person name="Ando A."/>
            <person name="Song Q."/>
            <person name="De L."/>
            <person name="Hulse-Kemp A."/>
            <person name="Ding M."/>
            <person name="Ye W."/>
            <person name="Kirkbride R."/>
            <person name="Jenkins J."/>
            <person name="Plott C."/>
            <person name="Lovell J."/>
            <person name="Lin Y.-M."/>
            <person name="Vaughn R."/>
            <person name="Liu B."/>
            <person name="Li W."/>
            <person name="Simpson S."/>
            <person name="Scheffler B."/>
            <person name="Saski C."/>
            <person name="Grover C."/>
            <person name="Hu G."/>
            <person name="Conover J."/>
            <person name="Carlson J."/>
            <person name="Shu S."/>
            <person name="Boston L."/>
            <person name="Williams M."/>
            <person name="Peterson D."/>
            <person name="Mcgee K."/>
            <person name="Jones D."/>
            <person name="Wendel J."/>
            <person name="Stelly D."/>
            <person name="Grimwood J."/>
            <person name="Schmutz J."/>
        </authorList>
    </citation>
    <scope>NUCLEOTIDE SEQUENCE [LARGE SCALE GENOMIC DNA]</scope>
    <source>
        <strain evidence="3">1808015.09</strain>
    </source>
</reference>
<sequence>MQGPLSSAHWSAFRDRGPEMGKRMEKPLPFSKPASSDGEGPMTTSDSGADSGVRRVDTRSRRLASSGGGQEACGEAERLTWAVEAARVSVIFLIWARVYFCLFWVFRPRSKLTCYREYLCY</sequence>
<organism evidence="3 4">
    <name type="scientific">Gossypium darwinii</name>
    <name type="common">Darwin's cotton</name>
    <name type="synonym">Gossypium barbadense var. darwinii</name>
    <dbReference type="NCBI Taxonomy" id="34276"/>
    <lineage>
        <taxon>Eukaryota</taxon>
        <taxon>Viridiplantae</taxon>
        <taxon>Streptophyta</taxon>
        <taxon>Embryophyta</taxon>
        <taxon>Tracheophyta</taxon>
        <taxon>Spermatophyta</taxon>
        <taxon>Magnoliopsida</taxon>
        <taxon>eudicotyledons</taxon>
        <taxon>Gunneridae</taxon>
        <taxon>Pentapetalae</taxon>
        <taxon>rosids</taxon>
        <taxon>malvids</taxon>
        <taxon>Malvales</taxon>
        <taxon>Malvaceae</taxon>
        <taxon>Malvoideae</taxon>
        <taxon>Gossypium</taxon>
    </lineage>
</organism>
<evidence type="ECO:0000313" key="4">
    <source>
        <dbReference type="Proteomes" id="UP000323506"/>
    </source>
</evidence>
<evidence type="ECO:0000313" key="3">
    <source>
        <dbReference type="EMBL" id="TYG49194.1"/>
    </source>
</evidence>
<dbReference type="Proteomes" id="UP000323506">
    <property type="component" value="Chromosome D10"/>
</dbReference>
<feature type="transmembrane region" description="Helical" evidence="2">
    <location>
        <begin position="85"/>
        <end position="106"/>
    </location>
</feature>